<dbReference type="RefSeq" id="YP_007007183.1">
    <property type="nucleotide sequence ID" value="NC_019526.1"/>
</dbReference>
<protein>
    <submittedName>
        <fullName evidence="1">Uncharacterized protein</fullName>
    </submittedName>
</protein>
<sequence length="135" mass="16384">MISLEGTLQYDPPRTIKNNRPYWLVLNLPDEIVKYYQWFVRKELFIDIKDPLHSAHVSIVRGEVPPNIDMWKKYDGMKLQFQYYPYITMKKDNKNPGNFFFIEFDSDEIMSIRDELGLYSKYSEWHFTIGRTHYD</sequence>
<dbReference type="EMBL" id="JQ513383">
    <property type="protein sequence ID" value="AFA44301.1"/>
    <property type="molecule type" value="Genomic_DNA"/>
</dbReference>
<dbReference type="KEGG" id="vg:14012616"/>
<accession>H6X3I5</accession>
<organism evidence="1 2">
    <name type="scientific">Klebsiella phage vB_KleM_RaK2</name>
    <dbReference type="NCBI Taxonomy" id="1147094"/>
    <lineage>
        <taxon>Viruses</taxon>
        <taxon>Duplodnaviria</taxon>
        <taxon>Heunggongvirae</taxon>
        <taxon>Uroviricota</taxon>
        <taxon>Caudoviricetes</taxon>
        <taxon>Alcyoneusvirus</taxon>
        <taxon>Alcyoneusvirus RaK2</taxon>
    </lineage>
</organism>
<name>H6X3I5_9CAUD</name>
<dbReference type="OrthoDB" id="14580at10239"/>
<keyword evidence="2" id="KW-1185">Reference proteome</keyword>
<evidence type="ECO:0000313" key="2">
    <source>
        <dbReference type="Proteomes" id="UP000007524"/>
    </source>
</evidence>
<gene>
    <name evidence="1" type="ORF">RaK2_00028</name>
</gene>
<dbReference type="Proteomes" id="UP000007524">
    <property type="component" value="Segment"/>
</dbReference>
<evidence type="ECO:0000313" key="1">
    <source>
        <dbReference type="EMBL" id="AFA44301.1"/>
    </source>
</evidence>
<reference evidence="1 2" key="1">
    <citation type="journal article" date="2012" name="J. Virol.">
        <title>Genome of Klebsiella sp.-Infecting Bacteriophage vB_KleM_RaK2.</title>
        <authorList>
            <person name="Simoliunas E."/>
            <person name="Kaliniene L."/>
            <person name="Truncaite L."/>
            <person name="Klausa V."/>
            <person name="Zajanckauskaite A."/>
            <person name="Meskys R."/>
        </authorList>
    </citation>
    <scope>NUCLEOTIDE SEQUENCE [LARGE SCALE GENOMIC DNA]</scope>
</reference>
<dbReference type="GeneID" id="14012616"/>
<proteinExistence type="predicted"/>